<dbReference type="CDD" id="cd00829">
    <property type="entry name" value="SCP-x_thiolase"/>
    <property type="match status" value="1"/>
</dbReference>
<gene>
    <name evidence="2" type="ORF">HNR48_002316</name>
</gene>
<reference evidence="2 3" key="1">
    <citation type="submission" date="2020-08" db="EMBL/GenBank/DDBJ databases">
        <title>Genomic Encyclopedia of Type Strains, Phase IV (KMG-IV): sequencing the most valuable type-strain genomes for metagenomic binning, comparative biology and taxonomic classification.</title>
        <authorList>
            <person name="Goeker M."/>
        </authorList>
    </citation>
    <scope>NUCLEOTIDE SEQUENCE [LARGE SCALE GENOMIC DNA]</scope>
    <source>
        <strain evidence="2 3">DSM 22368</strain>
    </source>
</reference>
<dbReference type="InterPro" id="IPR016039">
    <property type="entry name" value="Thiolase-like"/>
</dbReference>
<dbReference type="Gene3D" id="3.40.47.10">
    <property type="match status" value="1"/>
</dbReference>
<dbReference type="InParanoid" id="A0A7X0MVT1"/>
<sequence>MSRPASYQGVALVCPVSVGYAKQSEKGAAYFIGRSLGEMIQRAGIAKDDVDGLAISSFSLGPDSVISLCQHFDISPRYLEQLPFGGASGVIAMRRAARAVQMGDADIVACIGGDTNQAGSFADLIADFSTFTRDASYPYGAGGPNAAFALITQHYMEQYGASREDFGRIALAQRYNANHYPGALLGHKTLSMEDYLNARPIAGPVHMFDCVMPCAGGEGLLMMSIERAQTLGLPYVTILAADELHYAHRDDPVQYRAGWTEYAADLYEQANLGPGDIDMLQTYDDYPVISMLQMEDLGFCKKGEAKEFVRKTALTFDGHSFGDKTESCLPHNTSGGQLSVGQAGSAAGFLGLVESVRQLIGQAGSNQIANARHAMVSGYGMINYDRGLCSAATILAKGEA</sequence>
<proteinExistence type="predicted"/>
<dbReference type="RefSeq" id="WP_166846931.1">
    <property type="nucleotide sequence ID" value="NZ_JAAONY010000002.1"/>
</dbReference>
<comment type="caution">
    <text evidence="2">The sequence shown here is derived from an EMBL/GenBank/DDBJ whole genome shotgun (WGS) entry which is preliminary data.</text>
</comment>
<keyword evidence="2" id="KW-0808">Transferase</keyword>
<dbReference type="Pfam" id="PF22691">
    <property type="entry name" value="Thiolase_C_1"/>
    <property type="match status" value="1"/>
</dbReference>
<dbReference type="PANTHER" id="PTHR42870:SF1">
    <property type="entry name" value="NON-SPECIFIC LIPID-TRANSFER PROTEIN-LIKE 2"/>
    <property type="match status" value="1"/>
</dbReference>
<organism evidence="2 3">
    <name type="scientific">Pseudoteredinibacter isoporae</name>
    <dbReference type="NCBI Taxonomy" id="570281"/>
    <lineage>
        <taxon>Bacteria</taxon>
        <taxon>Pseudomonadati</taxon>
        <taxon>Pseudomonadota</taxon>
        <taxon>Gammaproteobacteria</taxon>
        <taxon>Cellvibrionales</taxon>
        <taxon>Cellvibrionaceae</taxon>
        <taxon>Pseudoteredinibacter</taxon>
    </lineage>
</organism>
<evidence type="ECO:0000259" key="1">
    <source>
        <dbReference type="Pfam" id="PF22691"/>
    </source>
</evidence>
<accession>A0A7X0MVT1</accession>
<dbReference type="GO" id="GO:0016746">
    <property type="term" value="F:acyltransferase activity"/>
    <property type="evidence" value="ECO:0007669"/>
    <property type="project" value="InterPro"/>
</dbReference>
<feature type="domain" description="Thiolase C-terminal" evidence="1">
    <location>
        <begin position="243"/>
        <end position="382"/>
    </location>
</feature>
<name>A0A7X0MVT1_9GAMM</name>
<evidence type="ECO:0000313" key="3">
    <source>
        <dbReference type="Proteomes" id="UP000528457"/>
    </source>
</evidence>
<protein>
    <submittedName>
        <fullName evidence="2">Acetyl-CoA acetyltransferase</fullName>
    </submittedName>
</protein>
<dbReference type="InterPro" id="IPR055140">
    <property type="entry name" value="Thiolase_C_2"/>
</dbReference>
<keyword evidence="3" id="KW-1185">Reference proteome</keyword>
<evidence type="ECO:0000313" key="2">
    <source>
        <dbReference type="EMBL" id="MBB6522031.1"/>
    </source>
</evidence>
<dbReference type="AlphaFoldDB" id="A0A7X0MVT1"/>
<dbReference type="Proteomes" id="UP000528457">
    <property type="component" value="Unassembled WGS sequence"/>
</dbReference>
<dbReference type="EMBL" id="JACHHT010000002">
    <property type="protein sequence ID" value="MBB6522031.1"/>
    <property type="molecule type" value="Genomic_DNA"/>
</dbReference>
<dbReference type="SUPFAM" id="SSF53901">
    <property type="entry name" value="Thiolase-like"/>
    <property type="match status" value="2"/>
</dbReference>
<dbReference type="PANTHER" id="PTHR42870">
    <property type="entry name" value="ACETYL-COA C-ACETYLTRANSFERASE"/>
    <property type="match status" value="1"/>
</dbReference>